<reference evidence="1 2" key="1">
    <citation type="submission" date="2020-10" db="EMBL/GenBank/DDBJ databases">
        <title>Ca. Dormibacterota MAGs.</title>
        <authorList>
            <person name="Montgomery K."/>
        </authorList>
    </citation>
    <scope>NUCLEOTIDE SEQUENCE [LARGE SCALE GENOMIC DNA]</scope>
    <source>
        <strain evidence="1">Mitchell_Peninsula_5</strain>
    </source>
</reference>
<dbReference type="InterPro" id="IPR012349">
    <property type="entry name" value="Split_barrel_FMN-bd"/>
</dbReference>
<dbReference type="AlphaFoldDB" id="A0A934KG99"/>
<dbReference type="EMBL" id="JAEKNN010000026">
    <property type="protein sequence ID" value="MBJ7608951.1"/>
    <property type="molecule type" value="Genomic_DNA"/>
</dbReference>
<dbReference type="InterPro" id="IPR024747">
    <property type="entry name" value="Pyridox_Oxase-rel"/>
</dbReference>
<evidence type="ECO:0000313" key="1">
    <source>
        <dbReference type="EMBL" id="MBJ7608951.1"/>
    </source>
</evidence>
<proteinExistence type="predicted"/>
<dbReference type="SUPFAM" id="SSF50475">
    <property type="entry name" value="FMN-binding split barrel"/>
    <property type="match status" value="1"/>
</dbReference>
<protein>
    <submittedName>
        <fullName evidence="1">Pyridoxamine 5'-phosphate oxidase family protein</fullName>
    </submittedName>
</protein>
<organism evidence="1 2">
    <name type="scientific">Candidatus Amunia macphersoniae</name>
    <dbReference type="NCBI Taxonomy" id="3127014"/>
    <lineage>
        <taxon>Bacteria</taxon>
        <taxon>Bacillati</taxon>
        <taxon>Candidatus Dormiibacterota</taxon>
        <taxon>Candidatus Dormibacteria</taxon>
        <taxon>Candidatus Aeolococcales</taxon>
        <taxon>Candidatus Aeolococcaceae</taxon>
        <taxon>Candidatus Amunia</taxon>
    </lineage>
</organism>
<dbReference type="Gene3D" id="2.30.110.10">
    <property type="entry name" value="Electron Transport, Fmn-binding Protein, Chain A"/>
    <property type="match status" value="1"/>
</dbReference>
<comment type="caution">
    <text evidence="1">The sequence shown here is derived from an EMBL/GenBank/DDBJ whole genome shotgun (WGS) entry which is preliminary data.</text>
</comment>
<dbReference type="Pfam" id="PF12900">
    <property type="entry name" value="Pyridox_ox_2"/>
    <property type="match status" value="1"/>
</dbReference>
<gene>
    <name evidence="1" type="ORF">JF887_05915</name>
</gene>
<name>A0A934KG99_9BACT</name>
<evidence type="ECO:0000313" key="2">
    <source>
        <dbReference type="Proteomes" id="UP000614410"/>
    </source>
</evidence>
<sequence>MSGPQTEQIGRAECMRLLQYESFVGRIAFVADGAVQLRPVNYLADERGLVFCTRHGSVFAAVAAGTPVVFEVDSSQPLHHSGWSVIVRAQAAEITDASELAFLRRGPLKSWAVSPDEQWIRLDIQEISGVRIPEH</sequence>
<dbReference type="Proteomes" id="UP000614410">
    <property type="component" value="Unassembled WGS sequence"/>
</dbReference>
<accession>A0A934KG99</accession>